<evidence type="ECO:0000313" key="2">
    <source>
        <dbReference type="Proteomes" id="UP000235619"/>
    </source>
</evidence>
<dbReference type="AlphaFoldDB" id="A0A2N7QG37"/>
<sequence>MFINAERESKFCRIEEKIFLKNFSEILSLFIKRFKRAFKIWSRSRFCNRGFFILPTTTIGSFYK</sequence>
<accession>A0A2N7QG37</accession>
<name>A0A2N7QG37_9BACT</name>
<proteinExistence type="predicted"/>
<reference evidence="1 2" key="1">
    <citation type="submission" date="2018-01" db="EMBL/GenBank/DDBJ databases">
        <title>Metagenomic assembled genomes from two thermal pools in the Uzon Caldera, Kamchatka, Russia.</title>
        <authorList>
            <person name="Wilkins L."/>
            <person name="Ettinger C."/>
        </authorList>
    </citation>
    <scope>NUCLEOTIDE SEQUENCE [LARGE SCALE GENOMIC DNA]</scope>
    <source>
        <strain evidence="1">ARK-04</strain>
    </source>
</reference>
<protein>
    <submittedName>
        <fullName evidence="1">Uncharacterized protein</fullName>
    </submittedName>
</protein>
<organism evidence="1 2">
    <name type="scientific">Thermodesulfobacterium geofontis</name>
    <dbReference type="NCBI Taxonomy" id="1295609"/>
    <lineage>
        <taxon>Bacteria</taxon>
        <taxon>Pseudomonadati</taxon>
        <taxon>Thermodesulfobacteriota</taxon>
        <taxon>Thermodesulfobacteria</taxon>
        <taxon>Thermodesulfobacteriales</taxon>
        <taxon>Thermodesulfobacteriaceae</taxon>
        <taxon>Thermodesulfobacterium</taxon>
    </lineage>
</organism>
<dbReference type="EMBL" id="PNJD01000096">
    <property type="protein sequence ID" value="PMP97936.1"/>
    <property type="molecule type" value="Genomic_DNA"/>
</dbReference>
<comment type="caution">
    <text evidence="1">The sequence shown here is derived from an EMBL/GenBank/DDBJ whole genome shotgun (WGS) entry which is preliminary data.</text>
</comment>
<gene>
    <name evidence="1" type="ORF">C0169_01495</name>
</gene>
<evidence type="ECO:0000313" key="1">
    <source>
        <dbReference type="EMBL" id="PMP97936.1"/>
    </source>
</evidence>
<dbReference type="Proteomes" id="UP000235619">
    <property type="component" value="Unassembled WGS sequence"/>
</dbReference>